<dbReference type="GO" id="GO:0010468">
    <property type="term" value="P:regulation of gene expression"/>
    <property type="evidence" value="ECO:0007669"/>
    <property type="project" value="TreeGrafter"/>
</dbReference>
<keyword evidence="5" id="KW-0862">Zinc</keyword>
<comment type="subcellular location">
    <subcellularLocation>
        <location evidence="1">Nucleus</location>
    </subcellularLocation>
</comment>
<dbReference type="EMBL" id="NCKV01003859">
    <property type="protein sequence ID" value="RWS25299.1"/>
    <property type="molecule type" value="Genomic_DNA"/>
</dbReference>
<dbReference type="OrthoDB" id="3437960at2759"/>
<dbReference type="Gene3D" id="3.30.160.60">
    <property type="entry name" value="Classic Zinc Finger"/>
    <property type="match status" value="1"/>
</dbReference>
<dbReference type="GO" id="GO:0005634">
    <property type="term" value="C:nucleus"/>
    <property type="evidence" value="ECO:0007669"/>
    <property type="project" value="UniProtKB-SubCell"/>
</dbReference>
<evidence type="ECO:0000256" key="5">
    <source>
        <dbReference type="ARBA" id="ARBA00022833"/>
    </source>
</evidence>
<evidence type="ECO:0000256" key="7">
    <source>
        <dbReference type="PROSITE-ProRule" id="PRU00042"/>
    </source>
</evidence>
<reference evidence="9 10" key="1">
    <citation type="journal article" date="2018" name="Gigascience">
        <title>Genomes of trombidid mites reveal novel predicted allergens and laterally-transferred genes associated with secondary metabolism.</title>
        <authorList>
            <person name="Dong X."/>
            <person name="Chaisiri K."/>
            <person name="Xia D."/>
            <person name="Armstrong S.D."/>
            <person name="Fang Y."/>
            <person name="Donnelly M.J."/>
            <person name="Kadowaki T."/>
            <person name="McGarry J.W."/>
            <person name="Darby A.C."/>
            <person name="Makepeace B.L."/>
        </authorList>
    </citation>
    <scope>NUCLEOTIDE SEQUENCE [LARGE SCALE GENOMIC DNA]</scope>
    <source>
        <strain evidence="9">UoL-UT</strain>
    </source>
</reference>
<dbReference type="Pfam" id="PF12874">
    <property type="entry name" value="zf-met"/>
    <property type="match status" value="1"/>
</dbReference>
<dbReference type="InterPro" id="IPR036236">
    <property type="entry name" value="Znf_C2H2_sf"/>
</dbReference>
<evidence type="ECO:0000256" key="6">
    <source>
        <dbReference type="ARBA" id="ARBA00023242"/>
    </source>
</evidence>
<dbReference type="InterPro" id="IPR050331">
    <property type="entry name" value="Zinc_finger"/>
</dbReference>
<dbReference type="STRING" id="299467.A0A443SCP7"/>
<evidence type="ECO:0000256" key="2">
    <source>
        <dbReference type="ARBA" id="ARBA00022723"/>
    </source>
</evidence>
<keyword evidence="10" id="KW-1185">Reference proteome</keyword>
<evidence type="ECO:0000313" key="9">
    <source>
        <dbReference type="EMBL" id="RWS25299.1"/>
    </source>
</evidence>
<evidence type="ECO:0000256" key="1">
    <source>
        <dbReference type="ARBA" id="ARBA00004123"/>
    </source>
</evidence>
<feature type="domain" description="C2H2-type" evidence="8">
    <location>
        <begin position="287"/>
        <end position="315"/>
    </location>
</feature>
<accession>A0A443SCP7</accession>
<keyword evidence="4 7" id="KW-0863">Zinc-finger</keyword>
<gene>
    <name evidence="9" type="ORF">B4U80_13099</name>
</gene>
<feature type="domain" description="C2H2-type" evidence="8">
    <location>
        <begin position="259"/>
        <end position="283"/>
    </location>
</feature>
<dbReference type="PROSITE" id="PS00028">
    <property type="entry name" value="ZINC_FINGER_C2H2_1"/>
    <property type="match status" value="3"/>
</dbReference>
<dbReference type="Proteomes" id="UP000288716">
    <property type="component" value="Unassembled WGS sequence"/>
</dbReference>
<feature type="domain" description="C2H2-type" evidence="8">
    <location>
        <begin position="230"/>
        <end position="258"/>
    </location>
</feature>
<dbReference type="InterPro" id="IPR013087">
    <property type="entry name" value="Znf_C2H2_type"/>
</dbReference>
<dbReference type="PANTHER" id="PTHR16515:SF49">
    <property type="entry name" value="GASTRULA ZINC FINGER PROTEIN XLCGF49.1-LIKE-RELATED"/>
    <property type="match status" value="1"/>
</dbReference>
<keyword evidence="2" id="KW-0479">Metal-binding</keyword>
<comment type="caution">
    <text evidence="9">The sequence shown here is derived from an EMBL/GenBank/DDBJ whole genome shotgun (WGS) entry which is preliminary data.</text>
</comment>
<evidence type="ECO:0000259" key="8">
    <source>
        <dbReference type="PROSITE" id="PS50157"/>
    </source>
</evidence>
<dbReference type="PANTHER" id="PTHR16515">
    <property type="entry name" value="PR DOMAIN ZINC FINGER PROTEIN"/>
    <property type="match status" value="1"/>
</dbReference>
<name>A0A443SCP7_9ACAR</name>
<organism evidence="9 10">
    <name type="scientific">Leptotrombidium deliense</name>
    <dbReference type="NCBI Taxonomy" id="299467"/>
    <lineage>
        <taxon>Eukaryota</taxon>
        <taxon>Metazoa</taxon>
        <taxon>Ecdysozoa</taxon>
        <taxon>Arthropoda</taxon>
        <taxon>Chelicerata</taxon>
        <taxon>Arachnida</taxon>
        <taxon>Acari</taxon>
        <taxon>Acariformes</taxon>
        <taxon>Trombidiformes</taxon>
        <taxon>Prostigmata</taxon>
        <taxon>Anystina</taxon>
        <taxon>Parasitengona</taxon>
        <taxon>Trombiculoidea</taxon>
        <taxon>Trombiculidae</taxon>
        <taxon>Leptotrombidium</taxon>
    </lineage>
</organism>
<evidence type="ECO:0000313" key="10">
    <source>
        <dbReference type="Proteomes" id="UP000288716"/>
    </source>
</evidence>
<sequence>MNGVLRNANCKFQIELTLEQIGETIEFVQQFSTETVLEQCFAFIDSKAMEFIEMAAIFSDLPFNVIMKIISRETFRVEEWRKCKVLIEWQQKHTSVNIDHILESLCWDKISTHDYWTHIRSFNVVSNDKYFQWVSRDTASKTTEPLIEAKNDVSMNDSDVEDQSKFSQSLSNIQLESGPFSDVDFVAEFEIKSEEAVQCSTPENNRRISWYSSETISKVKINNENGVRSFECKVCKKMFLESVLCHKHVAIVHNKPKNFSCRVCDKQFESDVIMQAHVEEMHSDGCFLCDFCGKVLISKYELLIHKRSTHQSGDTQSISSEELD</sequence>
<protein>
    <submittedName>
        <fullName evidence="9">Oocyte zinc finger protein XlCOF6-like protein</fullName>
    </submittedName>
</protein>
<keyword evidence="6" id="KW-0539">Nucleus</keyword>
<dbReference type="AlphaFoldDB" id="A0A443SCP7"/>
<dbReference type="PROSITE" id="PS50157">
    <property type="entry name" value="ZINC_FINGER_C2H2_2"/>
    <property type="match status" value="3"/>
</dbReference>
<evidence type="ECO:0000256" key="4">
    <source>
        <dbReference type="ARBA" id="ARBA00022771"/>
    </source>
</evidence>
<proteinExistence type="predicted"/>
<dbReference type="VEuPathDB" id="VectorBase:LDEU006739"/>
<keyword evidence="3" id="KW-0677">Repeat</keyword>
<dbReference type="SUPFAM" id="SSF57667">
    <property type="entry name" value="beta-beta-alpha zinc fingers"/>
    <property type="match status" value="2"/>
</dbReference>
<dbReference type="SMART" id="SM00355">
    <property type="entry name" value="ZnF_C2H2"/>
    <property type="match status" value="3"/>
</dbReference>
<evidence type="ECO:0000256" key="3">
    <source>
        <dbReference type="ARBA" id="ARBA00022737"/>
    </source>
</evidence>
<dbReference type="GO" id="GO:0008270">
    <property type="term" value="F:zinc ion binding"/>
    <property type="evidence" value="ECO:0007669"/>
    <property type="project" value="UniProtKB-KW"/>
</dbReference>